<dbReference type="AlphaFoldDB" id="A0AA38C8I1"/>
<evidence type="ECO:0000256" key="1">
    <source>
        <dbReference type="ARBA" id="ARBA00004123"/>
    </source>
</evidence>
<keyword evidence="2" id="KW-0677">Repeat</keyword>
<keyword evidence="5" id="KW-0539">Nucleus</keyword>
<evidence type="ECO:0000256" key="3">
    <source>
        <dbReference type="ARBA" id="ARBA00022803"/>
    </source>
</evidence>
<keyword evidence="7" id="KW-1185">Reference proteome</keyword>
<organism evidence="6 7">
    <name type="scientific">Taxus chinensis</name>
    <name type="common">Chinese yew</name>
    <name type="synonym">Taxus wallichiana var. chinensis</name>
    <dbReference type="NCBI Taxonomy" id="29808"/>
    <lineage>
        <taxon>Eukaryota</taxon>
        <taxon>Viridiplantae</taxon>
        <taxon>Streptophyta</taxon>
        <taxon>Embryophyta</taxon>
        <taxon>Tracheophyta</taxon>
        <taxon>Spermatophyta</taxon>
        <taxon>Pinopsida</taxon>
        <taxon>Pinidae</taxon>
        <taxon>Conifers II</taxon>
        <taxon>Cupressales</taxon>
        <taxon>Taxaceae</taxon>
        <taxon>Taxus</taxon>
    </lineage>
</organism>
<comment type="subcellular location">
    <subcellularLocation>
        <location evidence="1">Nucleus</location>
    </subcellularLocation>
</comment>
<dbReference type="SUPFAM" id="SSF48452">
    <property type="entry name" value="TPR-like"/>
    <property type="match status" value="1"/>
</dbReference>
<dbReference type="EMBL" id="JAHRHJ020003559">
    <property type="protein sequence ID" value="KAH9291528.1"/>
    <property type="molecule type" value="Genomic_DNA"/>
</dbReference>
<protein>
    <submittedName>
        <fullName evidence="6">Uncharacterized protein</fullName>
    </submittedName>
</protein>
<comment type="caution">
    <text evidence="6">The sequence shown here is derived from an EMBL/GenBank/DDBJ whole genome shotgun (WGS) entry which is preliminary data.</text>
</comment>
<dbReference type="InterPro" id="IPR044961">
    <property type="entry name" value="MS5/SDI1"/>
</dbReference>
<name>A0AA38C8I1_TAXCH</name>
<keyword evidence="4" id="KW-0175">Coiled coil</keyword>
<sequence>MRLTDYSSVREDNLGMVHNLPVGYKAYAQAKHVQLVEKNPEAAIPLFWAAINAGDHVESALKDMAIVMKQLGRPLEAIEAIKSFRHRCSIQAQESLDNVLLDLYKKCGRVEEQIAVLKQKLRLIQHGLVFNGNPTKTARSHGKKFQLCIRQETGRLLSNLGWAYMQQLNYPAAELVYRKSLHFDADGNKACNLGVCLIKQRKMEEAVAVLASINSMDKKDATSVDRAKQLLKEIKESEDELRMVEWGAEIDYNIARKRHRRLPVFEEITTLNVVSD</sequence>
<evidence type="ECO:0000313" key="7">
    <source>
        <dbReference type="Proteomes" id="UP000824469"/>
    </source>
</evidence>
<reference evidence="6 7" key="1">
    <citation type="journal article" date="2021" name="Nat. Plants">
        <title>The Taxus genome provides insights into paclitaxel biosynthesis.</title>
        <authorList>
            <person name="Xiong X."/>
            <person name="Gou J."/>
            <person name="Liao Q."/>
            <person name="Li Y."/>
            <person name="Zhou Q."/>
            <person name="Bi G."/>
            <person name="Li C."/>
            <person name="Du R."/>
            <person name="Wang X."/>
            <person name="Sun T."/>
            <person name="Guo L."/>
            <person name="Liang H."/>
            <person name="Lu P."/>
            <person name="Wu Y."/>
            <person name="Zhang Z."/>
            <person name="Ro D.K."/>
            <person name="Shang Y."/>
            <person name="Huang S."/>
            <person name="Yan J."/>
        </authorList>
    </citation>
    <scope>NUCLEOTIDE SEQUENCE [LARGE SCALE GENOMIC DNA]</scope>
    <source>
        <strain evidence="6">Ta-2019</strain>
    </source>
</reference>
<dbReference type="OMA" id="FWEAINK"/>
<gene>
    <name evidence="6" type="ORF">KI387_043281</name>
</gene>
<evidence type="ECO:0000256" key="5">
    <source>
        <dbReference type="ARBA" id="ARBA00023242"/>
    </source>
</evidence>
<dbReference type="GO" id="GO:0005634">
    <property type="term" value="C:nucleus"/>
    <property type="evidence" value="ECO:0007669"/>
    <property type="project" value="UniProtKB-SubCell"/>
</dbReference>
<accession>A0AA38C8I1</accession>
<proteinExistence type="predicted"/>
<dbReference type="PANTHER" id="PTHR36326:SF2">
    <property type="entry name" value="PROTEIN SULFUR DEFICIENCY-INDUCED 2"/>
    <property type="match status" value="1"/>
</dbReference>
<evidence type="ECO:0000256" key="2">
    <source>
        <dbReference type="ARBA" id="ARBA00022737"/>
    </source>
</evidence>
<evidence type="ECO:0000256" key="4">
    <source>
        <dbReference type="ARBA" id="ARBA00023054"/>
    </source>
</evidence>
<dbReference type="PANTHER" id="PTHR36326">
    <property type="entry name" value="PROTEIN POLLENLESS 3-LIKE 2"/>
    <property type="match status" value="1"/>
</dbReference>
<dbReference type="InterPro" id="IPR011990">
    <property type="entry name" value="TPR-like_helical_dom_sf"/>
</dbReference>
<keyword evidence="3" id="KW-0802">TPR repeat</keyword>
<dbReference type="Gene3D" id="1.25.40.10">
    <property type="entry name" value="Tetratricopeptide repeat domain"/>
    <property type="match status" value="1"/>
</dbReference>
<evidence type="ECO:0000313" key="6">
    <source>
        <dbReference type="EMBL" id="KAH9291528.1"/>
    </source>
</evidence>
<dbReference type="Proteomes" id="UP000824469">
    <property type="component" value="Unassembled WGS sequence"/>
</dbReference>